<organism evidence="7 8">
    <name type="scientific">Rubroshorea leprosula</name>
    <dbReference type="NCBI Taxonomy" id="152421"/>
    <lineage>
        <taxon>Eukaryota</taxon>
        <taxon>Viridiplantae</taxon>
        <taxon>Streptophyta</taxon>
        <taxon>Embryophyta</taxon>
        <taxon>Tracheophyta</taxon>
        <taxon>Spermatophyta</taxon>
        <taxon>Magnoliopsida</taxon>
        <taxon>eudicotyledons</taxon>
        <taxon>Gunneridae</taxon>
        <taxon>Pentapetalae</taxon>
        <taxon>rosids</taxon>
        <taxon>malvids</taxon>
        <taxon>Malvales</taxon>
        <taxon>Dipterocarpaceae</taxon>
        <taxon>Rubroshorea</taxon>
    </lineage>
</organism>
<dbReference type="PANTHER" id="PTHR31234">
    <property type="entry name" value="LATE EMBRYOGENESIS ABUNDANT (LEA) HYDROXYPROLINE-RICH GLYCOPROTEIN FAMILY"/>
    <property type="match status" value="1"/>
</dbReference>
<evidence type="ECO:0000256" key="5">
    <source>
        <dbReference type="SAM" id="MobiDB-lite"/>
    </source>
</evidence>
<evidence type="ECO:0000313" key="8">
    <source>
        <dbReference type="Proteomes" id="UP001054252"/>
    </source>
</evidence>
<dbReference type="Proteomes" id="UP001054252">
    <property type="component" value="Unassembled WGS sequence"/>
</dbReference>
<dbReference type="EMBL" id="BPVZ01000041">
    <property type="protein sequence ID" value="GKV14620.1"/>
    <property type="molecule type" value="Genomic_DNA"/>
</dbReference>
<reference evidence="7 8" key="1">
    <citation type="journal article" date="2021" name="Commun. Biol.">
        <title>The genome of Shorea leprosula (Dipterocarpaceae) highlights the ecological relevance of drought in aseasonal tropical rainforests.</title>
        <authorList>
            <person name="Ng K.K.S."/>
            <person name="Kobayashi M.J."/>
            <person name="Fawcett J.A."/>
            <person name="Hatakeyama M."/>
            <person name="Paape T."/>
            <person name="Ng C.H."/>
            <person name="Ang C.C."/>
            <person name="Tnah L.H."/>
            <person name="Lee C.T."/>
            <person name="Nishiyama T."/>
            <person name="Sese J."/>
            <person name="O'Brien M.J."/>
            <person name="Copetti D."/>
            <person name="Mohd Noor M.I."/>
            <person name="Ong R.C."/>
            <person name="Putra M."/>
            <person name="Sireger I.Z."/>
            <person name="Indrioko S."/>
            <person name="Kosugi Y."/>
            <person name="Izuno A."/>
            <person name="Isagi Y."/>
            <person name="Lee S.L."/>
            <person name="Shimizu K.K."/>
        </authorList>
    </citation>
    <scope>NUCLEOTIDE SEQUENCE [LARGE SCALE GENOMIC DNA]</scope>
    <source>
        <strain evidence="7">214</strain>
    </source>
</reference>
<evidence type="ECO:0000256" key="3">
    <source>
        <dbReference type="ARBA" id="ARBA00022989"/>
    </source>
</evidence>
<dbReference type="AlphaFoldDB" id="A0AAV5JWF8"/>
<proteinExistence type="predicted"/>
<protein>
    <recommendedName>
        <fullName evidence="6">Late embryogenesis abundant protein LEA-2 subgroup domain-containing protein</fullName>
    </recommendedName>
</protein>
<accession>A0AAV5JWF8</accession>
<evidence type="ECO:0000313" key="7">
    <source>
        <dbReference type="EMBL" id="GKV14620.1"/>
    </source>
</evidence>
<dbReference type="Pfam" id="PF03168">
    <property type="entry name" value="LEA_2"/>
    <property type="match status" value="1"/>
</dbReference>
<feature type="domain" description="Late embryogenesis abundant protein LEA-2 subgroup" evidence="6">
    <location>
        <begin position="168"/>
        <end position="257"/>
    </location>
</feature>
<feature type="compositionally biased region" description="Basic and acidic residues" evidence="5">
    <location>
        <begin position="25"/>
        <end position="41"/>
    </location>
</feature>
<evidence type="ECO:0000259" key="6">
    <source>
        <dbReference type="Pfam" id="PF03168"/>
    </source>
</evidence>
<feature type="compositionally biased region" description="Polar residues" evidence="5">
    <location>
        <begin position="1"/>
        <end position="16"/>
    </location>
</feature>
<comment type="caution">
    <text evidence="7">The sequence shown here is derived from an EMBL/GenBank/DDBJ whole genome shotgun (WGS) entry which is preliminary data.</text>
</comment>
<sequence length="290" mass="32842">MSNQENNPHFLQQQPLLRSDLAPSHPEHNPHTSPRQDKDSEPLGPRGSLTHQSPDHGPQVPSKPTSEPLRPHPTQPEPAPKWKRQRRQGKDSKPSSTVVLPPPLQSSDHHTILPHVPRSEEPEQPLAPPPVYLVFRPKSPWFDVSNVNLNAAYLDMGYLLNADLVLLVNFTNPNHQVSVDFSSIYLDLYFENTMIATQYVQPFSAPRRKTMLATIHMMNSQVPLAIKESLLFQQQIQNSNVTFDLRAKFRARSKFGSLMRYSHQLHGLCRVIVSSPPTGVLRGKKCITKH</sequence>
<keyword evidence="3" id="KW-1133">Transmembrane helix</keyword>
<dbReference type="PANTHER" id="PTHR31234:SF42">
    <property type="entry name" value="LATE EMBRYOGENESIS ABUNDANT (LEA) HYDROXYPROLINE-RICH GLYCOPROTEIN FAMILY"/>
    <property type="match status" value="1"/>
</dbReference>
<evidence type="ECO:0000256" key="2">
    <source>
        <dbReference type="ARBA" id="ARBA00022692"/>
    </source>
</evidence>
<keyword evidence="8" id="KW-1185">Reference proteome</keyword>
<feature type="compositionally biased region" description="Basic and acidic residues" evidence="5">
    <location>
        <begin position="107"/>
        <end position="121"/>
    </location>
</feature>
<keyword evidence="4" id="KW-0472">Membrane</keyword>
<evidence type="ECO:0000256" key="1">
    <source>
        <dbReference type="ARBA" id="ARBA00004167"/>
    </source>
</evidence>
<dbReference type="InterPro" id="IPR044839">
    <property type="entry name" value="NDR1-like"/>
</dbReference>
<keyword evidence="2" id="KW-0812">Transmembrane</keyword>
<name>A0AAV5JWF8_9ROSI</name>
<evidence type="ECO:0000256" key="4">
    <source>
        <dbReference type="ARBA" id="ARBA00023136"/>
    </source>
</evidence>
<comment type="subcellular location">
    <subcellularLocation>
        <location evidence="1">Membrane</location>
        <topology evidence="1">Single-pass membrane protein</topology>
    </subcellularLocation>
</comment>
<gene>
    <name evidence="7" type="ORF">SLEP1_g25463</name>
</gene>
<dbReference type="InterPro" id="IPR004864">
    <property type="entry name" value="LEA_2"/>
</dbReference>
<feature type="region of interest" description="Disordered" evidence="5">
    <location>
        <begin position="1"/>
        <end position="125"/>
    </location>
</feature>
<dbReference type="GO" id="GO:0005886">
    <property type="term" value="C:plasma membrane"/>
    <property type="evidence" value="ECO:0007669"/>
    <property type="project" value="TreeGrafter"/>
</dbReference>
<dbReference type="GO" id="GO:0098542">
    <property type="term" value="P:defense response to other organism"/>
    <property type="evidence" value="ECO:0007669"/>
    <property type="project" value="InterPro"/>
</dbReference>